<feature type="domain" description="C2H2-type" evidence="7">
    <location>
        <begin position="1293"/>
        <end position="1321"/>
    </location>
</feature>
<dbReference type="InterPro" id="IPR050331">
    <property type="entry name" value="Zinc_finger"/>
</dbReference>
<evidence type="ECO:0000256" key="1">
    <source>
        <dbReference type="ARBA" id="ARBA00022723"/>
    </source>
</evidence>
<dbReference type="GeneID" id="108673323"/>
<evidence type="ECO:0000256" key="5">
    <source>
        <dbReference type="PROSITE-ProRule" id="PRU00042"/>
    </source>
</evidence>
<organism evidence="8 9">
    <name type="scientific">Hyalella azteca</name>
    <name type="common">Amphipod</name>
    <dbReference type="NCBI Taxonomy" id="294128"/>
    <lineage>
        <taxon>Eukaryota</taxon>
        <taxon>Metazoa</taxon>
        <taxon>Ecdysozoa</taxon>
        <taxon>Arthropoda</taxon>
        <taxon>Crustacea</taxon>
        <taxon>Multicrustacea</taxon>
        <taxon>Malacostraca</taxon>
        <taxon>Eumalacostraca</taxon>
        <taxon>Peracarida</taxon>
        <taxon>Amphipoda</taxon>
        <taxon>Senticaudata</taxon>
        <taxon>Talitrida</taxon>
        <taxon>Talitroidea</taxon>
        <taxon>Hyalellidae</taxon>
        <taxon>Hyalella</taxon>
    </lineage>
</organism>
<feature type="compositionally biased region" description="Polar residues" evidence="6">
    <location>
        <begin position="399"/>
        <end position="429"/>
    </location>
</feature>
<proteinExistence type="predicted"/>
<dbReference type="GO" id="GO:0008270">
    <property type="term" value="F:zinc ion binding"/>
    <property type="evidence" value="ECO:0007669"/>
    <property type="project" value="UniProtKB-KW"/>
</dbReference>
<feature type="compositionally biased region" description="Basic and acidic residues" evidence="6">
    <location>
        <begin position="1551"/>
        <end position="1579"/>
    </location>
</feature>
<feature type="compositionally biased region" description="Basic residues" evidence="6">
    <location>
        <begin position="1592"/>
        <end position="1606"/>
    </location>
</feature>
<feature type="compositionally biased region" description="Basic and acidic residues" evidence="6">
    <location>
        <begin position="1719"/>
        <end position="1728"/>
    </location>
</feature>
<evidence type="ECO:0000313" key="8">
    <source>
        <dbReference type="Proteomes" id="UP000694843"/>
    </source>
</evidence>
<feature type="region of interest" description="Disordered" evidence="6">
    <location>
        <begin position="228"/>
        <end position="264"/>
    </location>
</feature>
<feature type="compositionally biased region" description="Pro residues" evidence="6">
    <location>
        <begin position="2365"/>
        <end position="2392"/>
    </location>
</feature>
<dbReference type="PROSITE" id="PS00028">
    <property type="entry name" value="ZINC_FINGER_C2H2_1"/>
    <property type="match status" value="6"/>
</dbReference>
<feature type="compositionally biased region" description="Pro residues" evidence="6">
    <location>
        <begin position="2301"/>
        <end position="2311"/>
    </location>
</feature>
<feature type="compositionally biased region" description="Polar residues" evidence="6">
    <location>
        <begin position="1176"/>
        <end position="1194"/>
    </location>
</feature>
<dbReference type="GO" id="GO:0010468">
    <property type="term" value="P:regulation of gene expression"/>
    <property type="evidence" value="ECO:0007669"/>
    <property type="project" value="TreeGrafter"/>
</dbReference>
<evidence type="ECO:0000313" key="9">
    <source>
        <dbReference type="RefSeq" id="XP_018016616.1"/>
    </source>
</evidence>
<accession>A0A8B7NUG7</accession>
<feature type="region of interest" description="Disordered" evidence="6">
    <location>
        <begin position="2197"/>
        <end position="2218"/>
    </location>
</feature>
<feature type="compositionally biased region" description="Acidic residues" evidence="6">
    <location>
        <begin position="2072"/>
        <end position="2092"/>
    </location>
</feature>
<dbReference type="SMART" id="SM00355">
    <property type="entry name" value="ZnF_C2H2"/>
    <property type="match status" value="9"/>
</dbReference>
<feature type="region of interest" description="Disordered" evidence="6">
    <location>
        <begin position="389"/>
        <end position="429"/>
    </location>
</feature>
<feature type="compositionally biased region" description="Basic and acidic residues" evidence="6">
    <location>
        <begin position="2093"/>
        <end position="2108"/>
    </location>
</feature>
<feature type="region of interest" description="Disordered" evidence="6">
    <location>
        <begin position="2439"/>
        <end position="2483"/>
    </location>
</feature>
<evidence type="ECO:0000259" key="7">
    <source>
        <dbReference type="PROSITE" id="PS50157"/>
    </source>
</evidence>
<feature type="region of interest" description="Disordered" evidence="6">
    <location>
        <begin position="2350"/>
        <end position="2396"/>
    </location>
</feature>
<keyword evidence="4" id="KW-0862">Zinc</keyword>
<feature type="region of interest" description="Disordered" evidence="6">
    <location>
        <begin position="1927"/>
        <end position="1946"/>
    </location>
</feature>
<feature type="domain" description="C2H2-type" evidence="7">
    <location>
        <begin position="1988"/>
        <end position="2015"/>
    </location>
</feature>
<keyword evidence="2" id="KW-0677">Repeat</keyword>
<dbReference type="KEGG" id="hazt:108673323"/>
<evidence type="ECO:0000256" key="6">
    <source>
        <dbReference type="SAM" id="MobiDB-lite"/>
    </source>
</evidence>
<feature type="compositionally biased region" description="Basic and acidic residues" evidence="6">
    <location>
        <begin position="1464"/>
        <end position="1474"/>
    </location>
</feature>
<feature type="domain" description="C2H2-type" evidence="7">
    <location>
        <begin position="1799"/>
        <end position="1824"/>
    </location>
</feature>
<feature type="region of interest" description="Disordered" evidence="6">
    <location>
        <begin position="1428"/>
        <end position="1792"/>
    </location>
</feature>
<dbReference type="RefSeq" id="XP_018016616.1">
    <property type="nucleotide sequence ID" value="XM_018161127.2"/>
</dbReference>
<dbReference type="InterPro" id="IPR036236">
    <property type="entry name" value="Znf_C2H2_sf"/>
</dbReference>
<feature type="region of interest" description="Disordered" evidence="6">
    <location>
        <begin position="1176"/>
        <end position="1198"/>
    </location>
</feature>
<name>A0A8B7NUG7_HYAAZ</name>
<protein>
    <submittedName>
        <fullName evidence="9">Uncharacterized protein LOC108673323</fullName>
    </submittedName>
</protein>
<feature type="compositionally biased region" description="Basic and acidic residues" evidence="6">
    <location>
        <begin position="2469"/>
        <end position="2483"/>
    </location>
</feature>
<feature type="compositionally biased region" description="Low complexity" evidence="6">
    <location>
        <begin position="1930"/>
        <end position="1943"/>
    </location>
</feature>
<keyword evidence="1" id="KW-0479">Metal-binding</keyword>
<feature type="compositionally biased region" description="Low complexity" evidence="6">
    <location>
        <begin position="2274"/>
        <end position="2286"/>
    </location>
</feature>
<dbReference type="GO" id="GO:0005634">
    <property type="term" value="C:nucleus"/>
    <property type="evidence" value="ECO:0007669"/>
    <property type="project" value="TreeGrafter"/>
</dbReference>
<feature type="compositionally biased region" description="Polar residues" evidence="6">
    <location>
        <begin position="2452"/>
        <end position="2468"/>
    </location>
</feature>
<reference evidence="9" key="1">
    <citation type="submission" date="2025-08" db="UniProtKB">
        <authorList>
            <consortium name="RefSeq"/>
        </authorList>
    </citation>
    <scope>IDENTIFICATION</scope>
    <source>
        <tissue evidence="9">Whole organism</tissue>
    </source>
</reference>
<evidence type="ECO:0000256" key="3">
    <source>
        <dbReference type="ARBA" id="ARBA00022771"/>
    </source>
</evidence>
<feature type="domain" description="C2H2-type" evidence="7">
    <location>
        <begin position="1351"/>
        <end position="1372"/>
    </location>
</feature>
<feature type="region of interest" description="Disordered" evidence="6">
    <location>
        <begin position="750"/>
        <end position="772"/>
    </location>
</feature>
<keyword evidence="8" id="KW-1185">Reference proteome</keyword>
<feature type="domain" description="C2H2-type" evidence="7">
    <location>
        <begin position="1846"/>
        <end position="1873"/>
    </location>
</feature>
<dbReference type="Proteomes" id="UP000694843">
    <property type="component" value="Unplaced"/>
</dbReference>
<feature type="compositionally biased region" description="Basic and acidic residues" evidence="6">
    <location>
        <begin position="1617"/>
        <end position="1626"/>
    </location>
</feature>
<feature type="compositionally biased region" description="Basic and acidic residues" evidence="6">
    <location>
        <begin position="1430"/>
        <end position="1445"/>
    </location>
</feature>
<dbReference type="PANTHER" id="PTHR16515:SF58">
    <property type="entry name" value="ZINC FINGER PROTEIN 22"/>
    <property type="match status" value="1"/>
</dbReference>
<evidence type="ECO:0000256" key="2">
    <source>
        <dbReference type="ARBA" id="ARBA00022737"/>
    </source>
</evidence>
<dbReference type="PANTHER" id="PTHR16515">
    <property type="entry name" value="PR DOMAIN ZINC FINGER PROTEIN"/>
    <property type="match status" value="1"/>
</dbReference>
<feature type="compositionally biased region" description="Polar residues" evidence="6">
    <location>
        <begin position="1657"/>
        <end position="1666"/>
    </location>
</feature>
<dbReference type="Gene3D" id="3.30.160.60">
    <property type="entry name" value="Classic Zinc Finger"/>
    <property type="match status" value="3"/>
</dbReference>
<feature type="compositionally biased region" description="Polar residues" evidence="6">
    <location>
        <begin position="1539"/>
        <end position="1550"/>
    </location>
</feature>
<evidence type="ECO:0000256" key="4">
    <source>
        <dbReference type="ARBA" id="ARBA00022833"/>
    </source>
</evidence>
<feature type="region of interest" description="Disordered" evidence="6">
    <location>
        <begin position="2246"/>
        <end position="2328"/>
    </location>
</feature>
<keyword evidence="3 5" id="KW-0863">Zinc-finger</keyword>
<feature type="compositionally biased region" description="Basic and acidic residues" evidence="6">
    <location>
        <begin position="2197"/>
        <end position="2213"/>
    </location>
</feature>
<dbReference type="PROSITE" id="PS50157">
    <property type="entry name" value="ZINC_FINGER_C2H2_2"/>
    <property type="match status" value="7"/>
</dbReference>
<gene>
    <name evidence="9" type="primary">LOC108673323</name>
</gene>
<dbReference type="Pfam" id="PF00096">
    <property type="entry name" value="zf-C2H2"/>
    <property type="match status" value="1"/>
</dbReference>
<feature type="domain" description="C2H2-type" evidence="7">
    <location>
        <begin position="1958"/>
        <end position="1986"/>
    </location>
</feature>
<feature type="compositionally biased region" description="Low complexity" evidence="6">
    <location>
        <begin position="1778"/>
        <end position="1790"/>
    </location>
</feature>
<feature type="region of interest" description="Disordered" evidence="6">
    <location>
        <begin position="684"/>
        <end position="703"/>
    </location>
</feature>
<feature type="compositionally biased region" description="Low complexity" evidence="6">
    <location>
        <begin position="228"/>
        <end position="253"/>
    </location>
</feature>
<feature type="compositionally biased region" description="Polar residues" evidence="6">
    <location>
        <begin position="1689"/>
        <end position="1715"/>
    </location>
</feature>
<dbReference type="SUPFAM" id="SSF57667">
    <property type="entry name" value="beta-beta-alpha zinc fingers"/>
    <property type="match status" value="2"/>
</dbReference>
<feature type="region of interest" description="Disordered" evidence="6">
    <location>
        <begin position="2070"/>
        <end position="2108"/>
    </location>
</feature>
<feature type="domain" description="C2H2-type" evidence="7">
    <location>
        <begin position="2043"/>
        <end position="2071"/>
    </location>
</feature>
<sequence>MADSTLSSLSPPPPSDLVPVLPGVDCGVEADSNSTELRVPCSGGPDEKLLNDVNSDVIEASTSKPVDRILNNIDVHQSPAICSKIGHIESISDGKNISISGPNDDISLMNNPNTDGSQSNDTSHLQLTKTNIHSHFNLCSNKADSANVLEEESKNSLSVSSAELNHLPSSVLPTHNASLPCQSAVKINNIDNRVPLLEQLSHPVVMDTKEDSLSVNSIDSLAFTKSGSSLSLDETSSKDSLLTSTESKSMSSSPEADQLPNDGMCLNNFEEPSGPVSSCSEHVEIKMKMSTPELPNKKLPVNTETEANSSCQPSDALNCTNPCQEHVTQDNVAKLEPLLVTSASDNPSFSSNSLIVELSGSTPESAAQADTIEASTVHAVNEVDTKCEDGSEANAHPATGQNETINPVTANSSPNLPVENNLSNADKTSSSEEIQLECALELPRCIDSGPVECPENFSQSELCASATRNKSENSSDVYEQTKCTLNPANDLENDNVKAVTVPKIILQQEDNDQLSEESHTDKCQASAEVTEEAEADVMETEPVIELSTACDEAPSGCNEVSTNQVIQGNIGEDADFCKMDTDVVDESVQINSLADGKCKSTSEKDVPAISLHSTTKIIAVPTDIPIVTDIIKTSCAGAETFEELPVESNSVCSAAATDRKDAVQLKPAMNTEFMAVTAEKPLKAETSSNEVDEANIELSTPESSTDKNVIEKCIFPEISPALKTVSNLSEIMSNEDSSESSAELGACKSLDEDQSASNELMPEETSHSQDRMHDNNDLAESLACENSNGVLQTVVGGVLQALDVAALEARKKEEEESDNRKLFVGIDEELQDSGNVLSCTTAMHVLENDAEETDGIGGLVINSVVGAFGEAVEESADGDSTTECDGRSKEFADISSPYLNMSKPTFAEECNDEMQSKRPQLENSEAEIQRPVIFKVKPVKGIANSFWDSPKLRAALEEKGTVLLRLCTAEPTEDFEISADFIGVMLDCSEETMYGGSAGHRNGGLDVYSFGPEGGYHPGVYPSYAYQHVRNPGAAEEDFESTEEMEESLDYDGANQTLEWQGKKASAAYGSHQFMPPPPPLTSGGYYMPTPGGGPPPLSPPFMRGKRKHGMRGRPPVHVRGVYHMIAPAPAPAAAGPVSPQRPALGATVALSYPQHHYYSLPAPYVSSAGHTLPSPSTATVNTGSKTKASVGSKTDTKAEVKSTGIMFRPPTPPLLTENSGAGVVLSGPLRRCSSLLSVRRPAPGSILSQQMKLLHKEEDDEDFPICVKPQGGRFLGMAKKKKASPVVKNQKFYCDFCPSRFRKRAAMIAHVKHKHKFMKKCPICNVGIKVTGKYNMKFHMLKEHKEVNSFACGDCGAVFKLQHHLKNHVRLGCDPSELQSNTAEATVNCDPSLSKADIQVPPAEDLQNDKELELLGSDVVADQDQEVPPAREHLQNGDGFDDRPGASTNKRKRSRQSESGSDVDDKTKEESSKSKTQRIEPGISKPASKRLRVDLSSDNLAGMNKVGNSSKEAHSETRVAKVPTTDKGSEPNQDESETTSPRHSTATQSEKMKLGEDKCDGKHAPCSKGESDRERAETTAEESDSASSKPKPAKVLRKRGRKPKLKPPVQADSSDESDHGERSEPRTVLPMSRTNSETNDGPLESEGELDKRLANDSKSANSDVENQFKCKKVQLTEVASVASEESDSYGNQSKDQSSKSLVSRPSVVDSSKPASASDGEKMVKRAESSLSRRHSRMRSSPSRSSRRMKSPDMVIETTNAKVQSVLKRLKIDDGRTSRSNSDSDGSSSESEIEEKKRFFCTSCDAGFSHAFKLRHHRREVHEGGGGSALPSSVKGVINEAEPAALTCTECDKQFRNKYQLRLHSRIHSNNVIKLVKAPGRKPLGRPPKDKTKLMLRNAALELLARQAAEMQEAKLSSSVETPALNDITSSVSSSSEPKSNSSLNQLPSHIIKKRNLFVCTKCSLTFKRESSVTYHMKKIHETLYPFKACPHCGRIFRSCGPYNKHLRLHLVRRCPVEGCKARYRIFRKMKQHQKTSHEDYPHRCSSCDMLYKTQDELEEHAKTAHVKLETQDDDEEDASEGEQQQDDDDAKEEQQHDTEVEVTEEKPRLSLIDKIEIENLPNKRRTRTELSYKEDEEDDLLLKRKKPASLSKKSPFKLKTGLSQAASKVSAGVENCRSKKILNEVEKLKKTDFDIFKRNDELDRGSRRKSSEESIGNEIITVVEPKKVINKKKISMSWTAALKARIKAEARAEASGKPLQASGPKVNRPKTPKSPSAVKSPKSTSGNKSHKLAGNAKSPKSPPGVKPPKSPAFAAAESAKVPPSPSEIVASENLAALVVRRVAETLASQEMADLKVPTAEPYTPTTPSPASSAPPPPPTPPPSVPTPPSMPPHYAAYPTPYAFPHHYYGYPPHLPPHLPPPMYHHSFPPFHSPHPHFQHAPYHPPYAGSEDSCSSLDTHQENSSNSTDRPDSPNKVLRFDNF</sequence>
<dbReference type="OrthoDB" id="6380071at2759"/>
<dbReference type="InterPro" id="IPR013087">
    <property type="entry name" value="Znf_C2H2_type"/>
</dbReference>